<evidence type="ECO:0000256" key="3">
    <source>
        <dbReference type="ARBA" id="ARBA00022840"/>
    </source>
</evidence>
<accession>F9DWN8</accession>
<evidence type="ECO:0000259" key="4">
    <source>
        <dbReference type="PROSITE" id="PS50893"/>
    </source>
</evidence>
<dbReference type="InterPro" id="IPR027417">
    <property type="entry name" value="P-loop_NTPase"/>
</dbReference>
<dbReference type="InterPro" id="IPR003439">
    <property type="entry name" value="ABC_transporter-like_ATP-bd"/>
</dbReference>
<dbReference type="EC" id="3.6.3.-" evidence="5"/>
<dbReference type="InterPro" id="IPR003593">
    <property type="entry name" value="AAA+_ATPase"/>
</dbReference>
<dbReference type="HOGENOM" id="CLU_000604_1_2_9"/>
<dbReference type="OrthoDB" id="2290519at2"/>
<dbReference type="Gene3D" id="3.40.50.300">
    <property type="entry name" value="P-loop containing nucleotide triphosphate hydrolases"/>
    <property type="match status" value="1"/>
</dbReference>
<dbReference type="RefSeq" id="WP_009497902.1">
    <property type="nucleotide sequence ID" value="NZ_GL982998.1"/>
</dbReference>
<evidence type="ECO:0000313" key="5">
    <source>
        <dbReference type="EMBL" id="EGQ21673.1"/>
    </source>
</evidence>
<organism evidence="5 6">
    <name type="scientific">Sporosarcina newyorkensis 2681</name>
    <dbReference type="NCBI Taxonomy" id="1027292"/>
    <lineage>
        <taxon>Bacteria</taxon>
        <taxon>Bacillati</taxon>
        <taxon>Bacillota</taxon>
        <taxon>Bacilli</taxon>
        <taxon>Bacillales</taxon>
        <taxon>Caryophanaceae</taxon>
        <taxon>Sporosarcina</taxon>
    </lineage>
</organism>
<dbReference type="GO" id="GO:0016887">
    <property type="term" value="F:ATP hydrolysis activity"/>
    <property type="evidence" value="ECO:0007669"/>
    <property type="project" value="InterPro"/>
</dbReference>
<sequence length="268" mass="30062">MSVVLEARNVSKDFDGNRLFENISFTCKKKSVLFVQGSNGSGKSTLLKVLAGIYEPTDGKVIRNTNKIGYVPEHFPEGIRFKVKEYLSLTASFHAAEEGKEQLIANYVDLFDLSPFLSMPLEACSKGTKQKVGIIQALLMRPEILLLDEPLTGLDLKSQQTLISVLQEIRGQMPILFTAHDEGLVSQMATDILHISSGKMTSYQPHFKKEKWIRVQFIDEKDLGFIPPNRIQFDGNTALITVDQEKSDELLLKLLQTNCSILEVKEKA</sequence>
<protein>
    <submittedName>
        <fullName evidence="5">ABC superfamily ATP binding cassette transporter, ABC protein</fullName>
        <ecNumber evidence="5">3.6.3.-</ecNumber>
    </submittedName>
</protein>
<dbReference type="GO" id="GO:0005524">
    <property type="term" value="F:ATP binding"/>
    <property type="evidence" value="ECO:0007669"/>
    <property type="project" value="UniProtKB-KW"/>
</dbReference>
<dbReference type="AlphaFoldDB" id="F9DWN8"/>
<evidence type="ECO:0000256" key="1">
    <source>
        <dbReference type="ARBA" id="ARBA00022448"/>
    </source>
</evidence>
<keyword evidence="2" id="KW-0547">Nucleotide-binding</keyword>
<dbReference type="PANTHER" id="PTHR42939:SF1">
    <property type="entry name" value="ABC TRANSPORTER ATP-BINDING PROTEIN ALBC-RELATED"/>
    <property type="match status" value="1"/>
</dbReference>
<keyword evidence="5" id="KW-0378">Hydrolase</keyword>
<dbReference type="CDD" id="cd03230">
    <property type="entry name" value="ABC_DR_subfamily_A"/>
    <property type="match status" value="1"/>
</dbReference>
<dbReference type="EMBL" id="AFPZ01000100">
    <property type="protein sequence ID" value="EGQ21673.1"/>
    <property type="molecule type" value="Genomic_DNA"/>
</dbReference>
<keyword evidence="1" id="KW-0813">Transport</keyword>
<dbReference type="InterPro" id="IPR051782">
    <property type="entry name" value="ABC_Transporter_VariousFunc"/>
</dbReference>
<evidence type="ECO:0000313" key="6">
    <source>
        <dbReference type="Proteomes" id="UP000005316"/>
    </source>
</evidence>
<dbReference type="STRING" id="759851.SAMN04244570_2964"/>
<name>F9DWN8_9BACL</name>
<dbReference type="PANTHER" id="PTHR42939">
    <property type="entry name" value="ABC TRANSPORTER ATP-BINDING PROTEIN ALBC-RELATED"/>
    <property type="match status" value="1"/>
</dbReference>
<dbReference type="SMART" id="SM00382">
    <property type="entry name" value="AAA"/>
    <property type="match status" value="1"/>
</dbReference>
<evidence type="ECO:0000256" key="2">
    <source>
        <dbReference type="ARBA" id="ARBA00022741"/>
    </source>
</evidence>
<keyword evidence="3" id="KW-0067">ATP-binding</keyword>
<dbReference type="Proteomes" id="UP000005316">
    <property type="component" value="Unassembled WGS sequence"/>
</dbReference>
<proteinExistence type="predicted"/>
<dbReference type="Pfam" id="PF00005">
    <property type="entry name" value="ABC_tran"/>
    <property type="match status" value="1"/>
</dbReference>
<feature type="domain" description="ABC transporter" evidence="4">
    <location>
        <begin position="5"/>
        <end position="222"/>
    </location>
</feature>
<reference evidence="5 6" key="1">
    <citation type="submission" date="2011-04" db="EMBL/GenBank/DDBJ databases">
        <authorList>
            <person name="Muzny D."/>
            <person name="Qin X."/>
            <person name="Deng J."/>
            <person name="Jiang H."/>
            <person name="Liu Y."/>
            <person name="Qu J."/>
            <person name="Song X.-Z."/>
            <person name="Zhang L."/>
            <person name="Thornton R."/>
            <person name="Coyle M."/>
            <person name="Francisco L."/>
            <person name="Jackson L."/>
            <person name="Javaid M."/>
            <person name="Korchina V."/>
            <person name="Kovar C."/>
            <person name="Mata R."/>
            <person name="Mathew T."/>
            <person name="Ngo R."/>
            <person name="Nguyen L."/>
            <person name="Nguyen N."/>
            <person name="Okwuonu G."/>
            <person name="Ongeri F."/>
            <person name="Pham C."/>
            <person name="Simmons D."/>
            <person name="Wilczek-Boney K."/>
            <person name="Hale W."/>
            <person name="Jakkamsetti A."/>
            <person name="Pham P."/>
            <person name="Ruth R."/>
            <person name="San Lucas F."/>
            <person name="Warren J."/>
            <person name="Zhang J."/>
            <person name="Zhao Z."/>
            <person name="Zhou C."/>
            <person name="Zhu D."/>
            <person name="Lee S."/>
            <person name="Bess C."/>
            <person name="Blankenburg K."/>
            <person name="Forbes L."/>
            <person name="Fu Q."/>
            <person name="Gubbala S."/>
            <person name="Hirani K."/>
            <person name="Jayaseelan J.C."/>
            <person name="Lara F."/>
            <person name="Munidasa M."/>
            <person name="Palculict T."/>
            <person name="Patil S."/>
            <person name="Pu L.-L."/>
            <person name="Saada N."/>
            <person name="Tang L."/>
            <person name="Weissenberger G."/>
            <person name="Zhu Y."/>
            <person name="Hemphill L."/>
            <person name="Shang Y."/>
            <person name="Youmans B."/>
            <person name="Ayvaz T."/>
            <person name="Ross M."/>
            <person name="Santibanez J."/>
            <person name="Aqrawi P."/>
            <person name="Gross S."/>
            <person name="Joshi V."/>
            <person name="Fowler G."/>
            <person name="Nazareth L."/>
            <person name="Reid J."/>
            <person name="Worley K."/>
            <person name="Petrosino J."/>
            <person name="Highlander S."/>
            <person name="Gibbs R."/>
        </authorList>
    </citation>
    <scope>NUCLEOTIDE SEQUENCE [LARGE SCALE GENOMIC DNA]</scope>
    <source>
        <strain evidence="5 6">2681</strain>
    </source>
</reference>
<gene>
    <name evidence="5" type="ORF">HMPREF9372_3219</name>
</gene>
<dbReference type="eggNOG" id="COG1131">
    <property type="taxonomic scope" value="Bacteria"/>
</dbReference>
<dbReference type="PROSITE" id="PS50893">
    <property type="entry name" value="ABC_TRANSPORTER_2"/>
    <property type="match status" value="1"/>
</dbReference>
<comment type="caution">
    <text evidence="5">The sequence shown here is derived from an EMBL/GenBank/DDBJ whole genome shotgun (WGS) entry which is preliminary data.</text>
</comment>
<dbReference type="SUPFAM" id="SSF52540">
    <property type="entry name" value="P-loop containing nucleoside triphosphate hydrolases"/>
    <property type="match status" value="1"/>
</dbReference>